<feature type="region of interest" description="Disordered" evidence="1">
    <location>
        <begin position="187"/>
        <end position="226"/>
    </location>
</feature>
<protein>
    <submittedName>
        <fullName evidence="4">Uncharacterized protein LOC117139111 isoform X1</fullName>
    </submittedName>
</protein>
<evidence type="ECO:0000256" key="1">
    <source>
        <dbReference type="SAM" id="MobiDB-lite"/>
    </source>
</evidence>
<feature type="compositionally biased region" description="Basic and acidic residues" evidence="1">
    <location>
        <begin position="137"/>
        <end position="146"/>
    </location>
</feature>
<feature type="region of interest" description="Disordered" evidence="1">
    <location>
        <begin position="580"/>
        <end position="645"/>
    </location>
</feature>
<dbReference type="RefSeq" id="XP_033157139.1">
    <property type="nucleotide sequence ID" value="XM_033301248.1"/>
</dbReference>
<proteinExistence type="predicted"/>
<feature type="compositionally biased region" description="Low complexity" evidence="1">
    <location>
        <begin position="203"/>
        <end position="215"/>
    </location>
</feature>
<gene>
    <name evidence="4" type="primary">LOC117139111</name>
</gene>
<feature type="compositionally biased region" description="Basic and acidic residues" evidence="1">
    <location>
        <begin position="635"/>
        <end position="645"/>
    </location>
</feature>
<feature type="compositionally biased region" description="Basic and acidic residues" evidence="1">
    <location>
        <begin position="307"/>
        <end position="328"/>
    </location>
</feature>
<keyword evidence="2" id="KW-1133">Transmembrane helix</keyword>
<dbReference type="GeneID" id="117139111"/>
<accession>A0A6P8JXF1</accession>
<organism evidence="3 4">
    <name type="scientific">Drosophila mauritiana</name>
    <name type="common">Fruit fly</name>
    <dbReference type="NCBI Taxonomy" id="7226"/>
    <lineage>
        <taxon>Eukaryota</taxon>
        <taxon>Metazoa</taxon>
        <taxon>Ecdysozoa</taxon>
        <taxon>Arthropoda</taxon>
        <taxon>Hexapoda</taxon>
        <taxon>Insecta</taxon>
        <taxon>Pterygota</taxon>
        <taxon>Neoptera</taxon>
        <taxon>Endopterygota</taxon>
        <taxon>Diptera</taxon>
        <taxon>Brachycera</taxon>
        <taxon>Muscomorpha</taxon>
        <taxon>Ephydroidea</taxon>
        <taxon>Drosophilidae</taxon>
        <taxon>Drosophila</taxon>
        <taxon>Sophophora</taxon>
    </lineage>
</organism>
<reference evidence="4" key="1">
    <citation type="submission" date="2025-08" db="UniProtKB">
        <authorList>
            <consortium name="RefSeq"/>
        </authorList>
    </citation>
    <scope>IDENTIFICATION</scope>
    <source>
        <strain evidence="4">Mau12</strain>
        <tissue evidence="4">Whole Body</tissue>
    </source>
</reference>
<feature type="region of interest" description="Disordered" evidence="1">
    <location>
        <begin position="306"/>
        <end position="332"/>
    </location>
</feature>
<feature type="compositionally biased region" description="Polar residues" evidence="1">
    <location>
        <begin position="589"/>
        <end position="606"/>
    </location>
</feature>
<keyword evidence="2" id="KW-0472">Membrane</keyword>
<dbReference type="AlphaFoldDB" id="A0A6P8JXF1"/>
<feature type="transmembrane region" description="Helical" evidence="2">
    <location>
        <begin position="20"/>
        <end position="41"/>
    </location>
</feature>
<feature type="region of interest" description="Disordered" evidence="1">
    <location>
        <begin position="689"/>
        <end position="720"/>
    </location>
</feature>
<evidence type="ECO:0000313" key="3">
    <source>
        <dbReference type="Proteomes" id="UP000515162"/>
    </source>
</evidence>
<name>A0A6P8JXF1_DROMA</name>
<dbReference type="Proteomes" id="UP000515162">
    <property type="component" value="Chromosome 3L"/>
</dbReference>
<keyword evidence="3" id="KW-1185">Reference proteome</keyword>
<evidence type="ECO:0000313" key="4">
    <source>
        <dbReference type="RefSeq" id="XP_033157139.1"/>
    </source>
</evidence>
<keyword evidence="2" id="KW-0812">Transmembrane</keyword>
<evidence type="ECO:0000256" key="2">
    <source>
        <dbReference type="SAM" id="Phobius"/>
    </source>
</evidence>
<feature type="region of interest" description="Disordered" evidence="1">
    <location>
        <begin position="115"/>
        <end position="146"/>
    </location>
</feature>
<sequence length="736" mass="81018">MAQLKNVGQAGQQAVVVGPLIASAMLLMGLIFALLGIKFFGFRRRLTFERSQVQRQQQQQQQQVPPRYAAFESQVNGTDTAVHGVFRRRNLEEFESPWPSASATTGNNFISGSVPNLQLYGASPRQPKSTEESPVSYREKSAVQRHQRLEVHSEHYEFYTAPPTRKPPSPPAQSEVLAETASVVSLPKIPESLPAPPPRTMRGAAASKPSGAAASVDTAPEPPSELGMPNFDHFAEKYELFSVKPTTAATRPTQLRSKNSGRYVKFEPVDDVPEILTPEDPVPELLTPDDGLGGAMSVTAVVHRGAIPKEETESKDEPHTPNDPDPFRRPSNTDSAFVVEIIAGSPEAEATPSIQSTFQNGLFENLELPQGEQDSDFVRIRSSFVMNEADILDLDQLQLPAASSPPGFGKSIDEDWENFANLDGMVEVPEPNWSLHPNSLEQVPTVEATLNEAAVRLDNVEQVEGLFHQLELIEPRMDIFEPEPPAPIIDPPPYDPGLPYLPDYESLMRLDIAKSGQKLPDYTEVMEQRSKTSKFVNSIEDLYADLDVNEVEINGSQVNQTNEIHNFEALCQEMAVVVPSERQAPQPAPRSTKSARSLNVRGSTSPLACYQPEELPSSSSSDTDGEEGARSAPEPAKRDPKSLKVRFDVDNLQYYQSAEVVTSGDESEEDEPMQQPTPMQRSIIFEPRNTGVPTLFGSQVSQEDSDDDDGFGRAISQHRSMTATLRTNAVRNHTDA</sequence>